<evidence type="ECO:0000313" key="2">
    <source>
        <dbReference type="EnsemblProtists" id="PYU1_T006823"/>
    </source>
</evidence>
<feature type="region of interest" description="Disordered" evidence="1">
    <location>
        <begin position="73"/>
        <end position="102"/>
    </location>
</feature>
<sequence length="120" mass="13323">MSDFIDQLKAAILDIGLKSTPTLVYVDCDYLATDEFAILIETLMLRDLPFQFYSSADKAQVLGYDHQCRSAGGIHNSNKTGAGPEHLRPVSDPPEAPTPHRSAFRDNLKKCLYLALSFSF</sequence>
<reference evidence="3" key="2">
    <citation type="submission" date="2010-04" db="EMBL/GenBank/DDBJ databases">
        <authorList>
            <person name="Buell R."/>
            <person name="Hamilton J."/>
            <person name="Hostetler J."/>
        </authorList>
    </citation>
    <scope>NUCLEOTIDE SEQUENCE [LARGE SCALE GENOMIC DNA]</scope>
    <source>
        <strain evidence="3">DAOM:BR144</strain>
    </source>
</reference>
<keyword evidence="3" id="KW-1185">Reference proteome</keyword>
<dbReference type="EnsemblProtists" id="PYU1_T006823">
    <property type="protein sequence ID" value="PYU1_T006823"/>
    <property type="gene ID" value="PYU1_G006809"/>
</dbReference>
<dbReference type="InParanoid" id="K3WPD1"/>
<organism evidence="2 3">
    <name type="scientific">Globisporangium ultimum (strain ATCC 200006 / CBS 805.95 / DAOM BR144)</name>
    <name type="common">Pythium ultimum</name>
    <dbReference type="NCBI Taxonomy" id="431595"/>
    <lineage>
        <taxon>Eukaryota</taxon>
        <taxon>Sar</taxon>
        <taxon>Stramenopiles</taxon>
        <taxon>Oomycota</taxon>
        <taxon>Peronosporomycetes</taxon>
        <taxon>Pythiales</taxon>
        <taxon>Pythiaceae</taxon>
        <taxon>Globisporangium</taxon>
    </lineage>
</organism>
<dbReference type="STRING" id="431595.K3WPD1"/>
<dbReference type="EMBL" id="GL376635">
    <property type="status" value="NOT_ANNOTATED_CDS"/>
    <property type="molecule type" value="Genomic_DNA"/>
</dbReference>
<dbReference type="AlphaFoldDB" id="K3WPD1"/>
<dbReference type="VEuPathDB" id="FungiDB:PYU1_G006809"/>
<proteinExistence type="predicted"/>
<reference evidence="2" key="3">
    <citation type="submission" date="2015-02" db="UniProtKB">
        <authorList>
            <consortium name="EnsemblProtists"/>
        </authorList>
    </citation>
    <scope>IDENTIFICATION</scope>
    <source>
        <strain evidence="2">DAOM BR144</strain>
    </source>
</reference>
<accession>K3WPD1</accession>
<reference evidence="3" key="1">
    <citation type="journal article" date="2010" name="Genome Biol.">
        <title>Genome sequence of the necrotrophic plant pathogen Pythium ultimum reveals original pathogenicity mechanisms and effector repertoire.</title>
        <authorList>
            <person name="Levesque C.A."/>
            <person name="Brouwer H."/>
            <person name="Cano L."/>
            <person name="Hamilton J.P."/>
            <person name="Holt C."/>
            <person name="Huitema E."/>
            <person name="Raffaele S."/>
            <person name="Robideau G.P."/>
            <person name="Thines M."/>
            <person name="Win J."/>
            <person name="Zerillo M.M."/>
            <person name="Beakes G.W."/>
            <person name="Boore J.L."/>
            <person name="Busam D."/>
            <person name="Dumas B."/>
            <person name="Ferriera S."/>
            <person name="Fuerstenberg S.I."/>
            <person name="Gachon C.M."/>
            <person name="Gaulin E."/>
            <person name="Govers F."/>
            <person name="Grenville-Briggs L."/>
            <person name="Horner N."/>
            <person name="Hostetler J."/>
            <person name="Jiang R.H."/>
            <person name="Johnson J."/>
            <person name="Krajaejun T."/>
            <person name="Lin H."/>
            <person name="Meijer H.J."/>
            <person name="Moore B."/>
            <person name="Morris P."/>
            <person name="Phuntmart V."/>
            <person name="Puiu D."/>
            <person name="Shetty J."/>
            <person name="Stajich J.E."/>
            <person name="Tripathy S."/>
            <person name="Wawra S."/>
            <person name="van West P."/>
            <person name="Whitty B.R."/>
            <person name="Coutinho P.M."/>
            <person name="Henrissat B."/>
            <person name="Martin F."/>
            <person name="Thomas P.D."/>
            <person name="Tyler B.M."/>
            <person name="De Vries R.P."/>
            <person name="Kamoun S."/>
            <person name="Yandell M."/>
            <person name="Tisserat N."/>
            <person name="Buell C.R."/>
        </authorList>
    </citation>
    <scope>NUCLEOTIDE SEQUENCE</scope>
    <source>
        <strain evidence="3">DAOM:BR144</strain>
    </source>
</reference>
<protein>
    <submittedName>
        <fullName evidence="2">Uncharacterized protein</fullName>
    </submittedName>
</protein>
<evidence type="ECO:0000313" key="3">
    <source>
        <dbReference type="Proteomes" id="UP000019132"/>
    </source>
</evidence>
<dbReference type="Proteomes" id="UP000019132">
    <property type="component" value="Unassembled WGS sequence"/>
</dbReference>
<evidence type="ECO:0000256" key="1">
    <source>
        <dbReference type="SAM" id="MobiDB-lite"/>
    </source>
</evidence>
<name>K3WPD1_GLOUD</name>
<dbReference type="HOGENOM" id="CLU_2054390_0_0_1"/>